<keyword evidence="1" id="KW-1133">Transmembrane helix</keyword>
<feature type="transmembrane region" description="Helical" evidence="1">
    <location>
        <begin position="35"/>
        <end position="60"/>
    </location>
</feature>
<dbReference type="KEGG" id="fcy:FRACYDRAFT_247382"/>
<keyword evidence="1" id="KW-0812">Transmembrane</keyword>
<evidence type="ECO:0000256" key="1">
    <source>
        <dbReference type="SAM" id="Phobius"/>
    </source>
</evidence>
<dbReference type="AlphaFoldDB" id="A0A1E7EWE2"/>
<dbReference type="Proteomes" id="UP000095751">
    <property type="component" value="Unassembled WGS sequence"/>
</dbReference>
<protein>
    <submittedName>
        <fullName evidence="2">Uncharacterized protein</fullName>
    </submittedName>
</protein>
<dbReference type="InParanoid" id="A0A1E7EWE2"/>
<evidence type="ECO:0000313" key="3">
    <source>
        <dbReference type="Proteomes" id="UP000095751"/>
    </source>
</evidence>
<dbReference type="EMBL" id="KV784372">
    <property type="protein sequence ID" value="OEU10350.1"/>
    <property type="molecule type" value="Genomic_DNA"/>
</dbReference>
<accession>A0A1E7EWE2</accession>
<keyword evidence="1" id="KW-0472">Membrane</keyword>
<gene>
    <name evidence="2" type="ORF">FRACYDRAFT_247382</name>
</gene>
<organism evidence="2 3">
    <name type="scientific">Fragilariopsis cylindrus CCMP1102</name>
    <dbReference type="NCBI Taxonomy" id="635003"/>
    <lineage>
        <taxon>Eukaryota</taxon>
        <taxon>Sar</taxon>
        <taxon>Stramenopiles</taxon>
        <taxon>Ochrophyta</taxon>
        <taxon>Bacillariophyta</taxon>
        <taxon>Bacillariophyceae</taxon>
        <taxon>Bacillariophycidae</taxon>
        <taxon>Bacillariales</taxon>
        <taxon>Bacillariaceae</taxon>
        <taxon>Fragilariopsis</taxon>
    </lineage>
</organism>
<name>A0A1E7EWE2_9STRA</name>
<proteinExistence type="predicted"/>
<reference evidence="2 3" key="1">
    <citation type="submission" date="2016-09" db="EMBL/GenBank/DDBJ databases">
        <title>Extensive genetic diversity and differential bi-allelic expression allows diatom success in the polar Southern Ocean.</title>
        <authorList>
            <consortium name="DOE Joint Genome Institute"/>
            <person name="Mock T."/>
            <person name="Otillar R.P."/>
            <person name="Strauss J."/>
            <person name="Dupont C."/>
            <person name="Frickenhaus S."/>
            <person name="Maumus F."/>
            <person name="Mcmullan M."/>
            <person name="Sanges R."/>
            <person name="Schmutz J."/>
            <person name="Toseland A."/>
            <person name="Valas R."/>
            <person name="Veluchamy A."/>
            <person name="Ward B.J."/>
            <person name="Allen A."/>
            <person name="Barry K."/>
            <person name="Falciatore A."/>
            <person name="Ferrante M."/>
            <person name="Fortunato A.E."/>
            <person name="Gloeckner G."/>
            <person name="Gruber A."/>
            <person name="Hipkin R."/>
            <person name="Janech M."/>
            <person name="Kroth P."/>
            <person name="Leese F."/>
            <person name="Lindquist E."/>
            <person name="Lyon B.R."/>
            <person name="Martin J."/>
            <person name="Mayer C."/>
            <person name="Parker M."/>
            <person name="Quesneville H."/>
            <person name="Raymond J."/>
            <person name="Uhlig C."/>
            <person name="Valentin K.U."/>
            <person name="Worden A.Z."/>
            <person name="Armbrust E.V."/>
            <person name="Bowler C."/>
            <person name="Green B."/>
            <person name="Moulton V."/>
            <person name="Van Oosterhout C."/>
            <person name="Grigoriev I."/>
        </authorList>
    </citation>
    <scope>NUCLEOTIDE SEQUENCE [LARGE SCALE GENOMIC DNA]</scope>
    <source>
        <strain evidence="2 3">CCMP1102</strain>
    </source>
</reference>
<sequence length="149" mass="16712">MGCIGKSRYVVVEIKDSMALETSSNDNMIWKKTNVSLAAVLAATLAASISTTVVVIDAFVVPRQAIPFTTTSTTTTSTRTELDAKKRVVVIGNGMVGQRFMEKFLEDTDPEDVQLSTFCDEPIRLELPSPFWYQFEIWLCTHYQCIFEN</sequence>
<keyword evidence="3" id="KW-1185">Reference proteome</keyword>
<evidence type="ECO:0000313" key="2">
    <source>
        <dbReference type="EMBL" id="OEU10350.1"/>
    </source>
</evidence>